<dbReference type="GO" id="GO:0006754">
    <property type="term" value="P:ATP biosynthetic process"/>
    <property type="evidence" value="ECO:0007669"/>
    <property type="project" value="TreeGrafter"/>
</dbReference>
<accession>A0A3N0BXC9</accession>
<dbReference type="PROSITE" id="PS51462">
    <property type="entry name" value="NUDIX"/>
    <property type="match status" value="1"/>
</dbReference>
<evidence type="ECO:0000313" key="4">
    <source>
        <dbReference type="Proteomes" id="UP000274046"/>
    </source>
</evidence>
<dbReference type="PROSITE" id="PS00893">
    <property type="entry name" value="NUDIX_BOX"/>
    <property type="match status" value="1"/>
</dbReference>
<dbReference type="RefSeq" id="WP_123205605.1">
    <property type="nucleotide sequence ID" value="NZ_RBEE01000012.1"/>
</dbReference>
<dbReference type="InterPro" id="IPR000086">
    <property type="entry name" value="NUDIX_hydrolase_dom"/>
</dbReference>
<dbReference type="SUPFAM" id="SSF55811">
    <property type="entry name" value="Nudix"/>
    <property type="match status" value="1"/>
</dbReference>
<dbReference type="InterPro" id="IPR020084">
    <property type="entry name" value="NUDIX_hydrolase_CS"/>
</dbReference>
<dbReference type="PANTHER" id="PTHR21340:SF7">
    <property type="entry name" value="NUDIX HYDROLASE DOMAIN-CONTAINING PROTEIN"/>
    <property type="match status" value="1"/>
</dbReference>
<dbReference type="Proteomes" id="UP000274046">
    <property type="component" value="Unassembled WGS sequence"/>
</dbReference>
<organism evidence="3 4">
    <name type="scientific">Pedobacter jejuensis</name>
    <dbReference type="NCBI Taxonomy" id="1268550"/>
    <lineage>
        <taxon>Bacteria</taxon>
        <taxon>Pseudomonadati</taxon>
        <taxon>Bacteroidota</taxon>
        <taxon>Sphingobacteriia</taxon>
        <taxon>Sphingobacteriales</taxon>
        <taxon>Sphingobacteriaceae</taxon>
        <taxon>Pedobacter</taxon>
    </lineage>
</organism>
<evidence type="ECO:0000313" key="3">
    <source>
        <dbReference type="EMBL" id="RNL54288.1"/>
    </source>
</evidence>
<dbReference type="OrthoDB" id="954553at2"/>
<keyword evidence="1" id="KW-0378">Hydrolase</keyword>
<keyword evidence="4" id="KW-1185">Reference proteome</keyword>
<proteinExistence type="predicted"/>
<protein>
    <submittedName>
        <fullName evidence="3">NUDIX domain-containing protein</fullName>
    </submittedName>
</protein>
<dbReference type="EMBL" id="RBEE01000012">
    <property type="protein sequence ID" value="RNL54288.1"/>
    <property type="molecule type" value="Genomic_DNA"/>
</dbReference>
<gene>
    <name evidence="3" type="ORF">D7004_09375</name>
</gene>
<dbReference type="GO" id="GO:0004081">
    <property type="term" value="F:bis(5'-nucleosyl)-tetraphosphatase (asymmetrical) activity"/>
    <property type="evidence" value="ECO:0007669"/>
    <property type="project" value="TreeGrafter"/>
</dbReference>
<comment type="caution">
    <text evidence="3">The sequence shown here is derived from an EMBL/GenBank/DDBJ whole genome shotgun (WGS) entry which is preliminary data.</text>
</comment>
<reference evidence="3 4" key="1">
    <citation type="submission" date="2018-10" db="EMBL/GenBank/DDBJ databases">
        <title>Genome sequencing of Pedobacter jejuensis TNB23.</title>
        <authorList>
            <person name="Cho Y.-J."/>
            <person name="Cho A."/>
            <person name="Kim O.-S."/>
        </authorList>
    </citation>
    <scope>NUCLEOTIDE SEQUENCE [LARGE SCALE GENOMIC DNA]</scope>
    <source>
        <strain evidence="3 4">TNB23</strain>
    </source>
</reference>
<name>A0A3N0BXC9_9SPHI</name>
<dbReference type="PANTHER" id="PTHR21340">
    <property type="entry name" value="DIADENOSINE 5,5-P1,P4-TETRAPHOSPHATE PYROPHOSPHOHYDROLASE MUTT"/>
    <property type="match status" value="1"/>
</dbReference>
<dbReference type="Pfam" id="PF00293">
    <property type="entry name" value="NUDIX"/>
    <property type="match status" value="1"/>
</dbReference>
<dbReference type="InterPro" id="IPR051325">
    <property type="entry name" value="Nudix_hydrolase_domain"/>
</dbReference>
<sequence>MKISAGLMLFRNTSSGLEFFLVHPGGPFFAKKDEGWWTIPKGELLENEEPLAAALREFEEETGFKPSGKFIELNPIIQKGGKKVLCWAVAFDVDASKFVSNTFEIEWPPRSGKTKTFPEVDKANWFFYDEAAKLINERQVDFLNQIKTIVSKS</sequence>
<dbReference type="AlphaFoldDB" id="A0A3N0BXC9"/>
<dbReference type="GO" id="GO:0006167">
    <property type="term" value="P:AMP biosynthetic process"/>
    <property type="evidence" value="ECO:0007669"/>
    <property type="project" value="TreeGrafter"/>
</dbReference>
<evidence type="ECO:0000259" key="2">
    <source>
        <dbReference type="PROSITE" id="PS51462"/>
    </source>
</evidence>
<feature type="domain" description="Nudix hydrolase" evidence="2">
    <location>
        <begin position="1"/>
        <end position="148"/>
    </location>
</feature>
<dbReference type="CDD" id="cd04662">
    <property type="entry name" value="NUDIX_Hydrolase"/>
    <property type="match status" value="1"/>
</dbReference>
<evidence type="ECO:0000256" key="1">
    <source>
        <dbReference type="ARBA" id="ARBA00022801"/>
    </source>
</evidence>
<dbReference type="Gene3D" id="3.90.79.10">
    <property type="entry name" value="Nucleoside Triphosphate Pyrophosphohydrolase"/>
    <property type="match status" value="1"/>
</dbReference>
<dbReference type="InterPro" id="IPR015797">
    <property type="entry name" value="NUDIX_hydrolase-like_dom_sf"/>
</dbReference>